<feature type="transmembrane region" description="Helical" evidence="1">
    <location>
        <begin position="256"/>
        <end position="278"/>
    </location>
</feature>
<feature type="transmembrane region" description="Helical" evidence="1">
    <location>
        <begin position="227"/>
        <end position="244"/>
    </location>
</feature>
<proteinExistence type="predicted"/>
<feature type="transmembrane region" description="Helical" evidence="1">
    <location>
        <begin position="40"/>
        <end position="61"/>
    </location>
</feature>
<dbReference type="PANTHER" id="PTHR22911:SF135">
    <property type="entry name" value="BLR4310 PROTEIN"/>
    <property type="match status" value="1"/>
</dbReference>
<evidence type="ECO:0000259" key="2">
    <source>
        <dbReference type="Pfam" id="PF00892"/>
    </source>
</evidence>
<name>A0ABT2XN08_9PSED</name>
<dbReference type="SUPFAM" id="SSF103481">
    <property type="entry name" value="Multidrug resistance efflux transporter EmrE"/>
    <property type="match status" value="2"/>
</dbReference>
<dbReference type="InterPro" id="IPR000620">
    <property type="entry name" value="EamA_dom"/>
</dbReference>
<keyword evidence="1" id="KW-0472">Membrane</keyword>
<feature type="transmembrane region" description="Helical" evidence="1">
    <location>
        <begin position="184"/>
        <end position="207"/>
    </location>
</feature>
<feature type="domain" description="EamA" evidence="2">
    <location>
        <begin position="13"/>
        <end position="145"/>
    </location>
</feature>
<feature type="transmembrane region" description="Helical" evidence="1">
    <location>
        <begin position="100"/>
        <end position="121"/>
    </location>
</feature>
<feature type="domain" description="EamA" evidence="2">
    <location>
        <begin position="157"/>
        <end position="301"/>
    </location>
</feature>
<dbReference type="RefSeq" id="WP_178083674.1">
    <property type="nucleotide sequence ID" value="NZ_JAMSHA010000001.1"/>
</dbReference>
<accession>A0ABT2XN08</accession>
<dbReference type="EMBL" id="JAMSHA010000001">
    <property type="protein sequence ID" value="MCV2220084.1"/>
    <property type="molecule type" value="Genomic_DNA"/>
</dbReference>
<gene>
    <name evidence="3" type="ORF">ND528_00685</name>
</gene>
<feature type="transmembrane region" description="Helical" evidence="1">
    <location>
        <begin position="151"/>
        <end position="172"/>
    </location>
</feature>
<dbReference type="Pfam" id="PF00892">
    <property type="entry name" value="EamA"/>
    <property type="match status" value="2"/>
</dbReference>
<comment type="caution">
    <text evidence="3">The sequence shown here is derived from an EMBL/GenBank/DDBJ whole genome shotgun (WGS) entry which is preliminary data.</text>
</comment>
<evidence type="ECO:0000313" key="3">
    <source>
        <dbReference type="EMBL" id="MCV2220084.1"/>
    </source>
</evidence>
<organism evidence="3 4">
    <name type="scientific">Pseudomonas mercuritolerans</name>
    <dbReference type="NCBI Taxonomy" id="2951809"/>
    <lineage>
        <taxon>Bacteria</taxon>
        <taxon>Pseudomonadati</taxon>
        <taxon>Pseudomonadota</taxon>
        <taxon>Gammaproteobacteria</taxon>
        <taxon>Pseudomonadales</taxon>
        <taxon>Pseudomonadaceae</taxon>
        <taxon>Pseudomonas</taxon>
    </lineage>
</organism>
<keyword evidence="1" id="KW-0812">Transmembrane</keyword>
<keyword evidence="1" id="KW-1133">Transmembrane helix</keyword>
<dbReference type="InterPro" id="IPR037185">
    <property type="entry name" value="EmrE-like"/>
</dbReference>
<reference evidence="3" key="1">
    <citation type="submission" date="2022-06" db="EMBL/GenBank/DDBJ databases">
        <title>De novo draft assembly of the Pseudomonas mercurotoleraris sp. nov., isolated from the plants rhizosphere.</title>
        <authorList>
            <person name="Robas M."/>
            <person name="Gonzalez D."/>
            <person name="Fernandez V.M."/>
            <person name="Luna L."/>
            <person name="Provanza A."/>
            <person name="Jimenez P.A."/>
        </authorList>
    </citation>
    <scope>NUCLEOTIDE SEQUENCE</scope>
    <source>
        <strain evidence="3">SAICEUPSM</strain>
    </source>
</reference>
<feature type="transmembrane region" description="Helical" evidence="1">
    <location>
        <begin position="128"/>
        <end position="145"/>
    </location>
</feature>
<evidence type="ECO:0000256" key="1">
    <source>
        <dbReference type="SAM" id="Phobius"/>
    </source>
</evidence>
<dbReference type="Proteomes" id="UP001063475">
    <property type="component" value="Unassembled WGS sequence"/>
</dbReference>
<feature type="transmembrane region" description="Helical" evidence="1">
    <location>
        <begin position="284"/>
        <end position="301"/>
    </location>
</feature>
<feature type="transmembrane region" description="Helical" evidence="1">
    <location>
        <begin position="73"/>
        <end position="94"/>
    </location>
</feature>
<protein>
    <submittedName>
        <fullName evidence="3">DMT family transporter</fullName>
    </submittedName>
</protein>
<sequence>MSKHNASSDSVSKGIVLISAAVFLLSLADAAVKYFSARLPLWQLFLLVSCLSVPALGVWLGRHIRSGRQGIASVYWVTVRSILLLLMWVTYYAALPLIPLSVAAVAIYTTPLFIALFSTLYGGEPLSLRGWVAIATGFAGVATVLRPGSDIFVLATLLPVIAAVFYALAMVVTRRHCRSEHPLVLALGLNTAFLVAASIGAIATLMVSDTAATTGGFLLSPWQTLDWQVTLFIFCYACALIFINTATAKAYQIAPAALIGTFDYAYLVFACLWGYVVFHEVPDIFTWAGMALILIAGLLVIRAQKDGQ</sequence>
<keyword evidence="4" id="KW-1185">Reference proteome</keyword>
<evidence type="ECO:0000313" key="4">
    <source>
        <dbReference type="Proteomes" id="UP001063475"/>
    </source>
</evidence>
<dbReference type="PANTHER" id="PTHR22911">
    <property type="entry name" value="ACYL-MALONYL CONDENSING ENZYME-RELATED"/>
    <property type="match status" value="1"/>
</dbReference>